<gene>
    <name evidence="9" type="ORF">DPX16_14533</name>
</gene>
<reference evidence="9 10" key="1">
    <citation type="submission" date="2018-10" db="EMBL/GenBank/DDBJ databases">
        <title>Genome assembly for a Yunnan-Guizhou Plateau 3E fish, Anabarilius grahami (Regan), and its evolutionary and genetic applications.</title>
        <authorList>
            <person name="Jiang W."/>
        </authorList>
    </citation>
    <scope>NUCLEOTIDE SEQUENCE [LARGE SCALE GENOMIC DNA]</scope>
    <source>
        <strain evidence="9">AG-KIZ</strain>
        <tissue evidence="9">Muscle</tissue>
    </source>
</reference>
<organism evidence="9 10">
    <name type="scientific">Anabarilius grahami</name>
    <name type="common">Kanglang fish</name>
    <name type="synonym">Barilius grahami</name>
    <dbReference type="NCBI Taxonomy" id="495550"/>
    <lineage>
        <taxon>Eukaryota</taxon>
        <taxon>Metazoa</taxon>
        <taxon>Chordata</taxon>
        <taxon>Craniata</taxon>
        <taxon>Vertebrata</taxon>
        <taxon>Euteleostomi</taxon>
        <taxon>Actinopterygii</taxon>
        <taxon>Neopterygii</taxon>
        <taxon>Teleostei</taxon>
        <taxon>Ostariophysi</taxon>
        <taxon>Cypriniformes</taxon>
        <taxon>Xenocyprididae</taxon>
        <taxon>Xenocypridinae</taxon>
        <taxon>Xenocypridinae incertae sedis</taxon>
        <taxon>Anabarilius</taxon>
    </lineage>
</organism>
<evidence type="ECO:0000256" key="3">
    <source>
        <dbReference type="ARBA" id="ARBA00022833"/>
    </source>
</evidence>
<keyword evidence="2 4" id="KW-0863">Zinc-finger</keyword>
<evidence type="ECO:0000259" key="8">
    <source>
        <dbReference type="PROSITE" id="PS50119"/>
    </source>
</evidence>
<feature type="coiled-coil region" evidence="5">
    <location>
        <begin position="462"/>
        <end position="496"/>
    </location>
</feature>
<evidence type="ECO:0000259" key="7">
    <source>
        <dbReference type="PROSITE" id="PS50089"/>
    </source>
</evidence>
<dbReference type="Pfam" id="PF00097">
    <property type="entry name" value="zf-C3HC4"/>
    <property type="match status" value="1"/>
</dbReference>
<sequence length="827" mass="94202">MADASIRTSGKDQTSCPICQDLLKNPVTCYCGESFCSACVHDRQKQDSQKGCPQCGETFTPKLVPRRSVKVDEMLKKLELSSSTLPLDPSYAGPGDVPCDVCTERKHRAVKYCLMCEASFCESHLIPHTTVPYLKKHKLIEASSDLQENICSQHKKNNEIYCRTDQRSICASCALNEHKGHDTVEAETERMEKQNEIAEKQGEVQQRIKDKQEELDQLKKAFDTLKCSAQAALEENKNIFTQLIHTIEKTSSEVAELISAQEKLEYSRVAGLHEQLEQEIAELHRRDAELQKLLNTDNTVYFLKISRSLQWTPPLHTVNSAFLKTTEKQDAVKQSDHVFNIQTDLISGPRYYAKKVYLNAVTGKLNGRKGDGGSILRFHIKEWEEKDRIVRIGLDTTNQIQKMQSTTKQKIQEKQKSIEELKQVVNKLKHSVQTAVENNEKIFTELILSIKRRQHEVIELIRDQERTEVSRAERLMELLEQEIADLERRDAELDQLSHTPEHFHFKETIVLNVTAVSEKNQTKYSVQINLKIGFLDNETFINGAPLKSTGVTRMTCPALLLDGYNVSSGNPADGLVSSELRLMVNQSYVQNDAGEQVLLLLLSQEIIQLADEKVQQPDVCEVEIRLNLSSEKFTQVTNIYPLSRSKLSIIPRENDVLVTDASIHNTVEDQVRNTTSHYLLKHAETTQEEIAAPGKLPETPLRMDPETLYESREEEERTSDSVLLGVPLRGSISSYSVACQWVEELRDKLRRFWSDSVPLFFLIMWVVVVGVAGSAVIIKILDLLFPSCEHRGFFHLNPETLMPDDEKQRLIDNMDEEMPEKSILIEK</sequence>
<dbReference type="Pfam" id="PF25600">
    <property type="entry name" value="TRIM_CC"/>
    <property type="match status" value="2"/>
</dbReference>
<keyword evidence="5" id="KW-0175">Coiled coil</keyword>
<dbReference type="Proteomes" id="UP000281406">
    <property type="component" value="Unassembled WGS sequence"/>
</dbReference>
<dbReference type="OrthoDB" id="10022429at2759"/>
<dbReference type="InterPro" id="IPR000315">
    <property type="entry name" value="Znf_B-box"/>
</dbReference>
<dbReference type="PROSITE" id="PS50119">
    <property type="entry name" value="ZF_BBOX"/>
    <property type="match status" value="1"/>
</dbReference>
<dbReference type="InterPro" id="IPR018957">
    <property type="entry name" value="Znf_C3HC4_RING-type"/>
</dbReference>
<dbReference type="PANTHER" id="PTHR28549">
    <property type="entry name" value="GLYCOPROTEIN INTEGRAL MEMBRANE PROTEIN 1"/>
    <property type="match status" value="1"/>
</dbReference>
<dbReference type="SMART" id="SM00336">
    <property type="entry name" value="BBOX"/>
    <property type="match status" value="2"/>
</dbReference>
<evidence type="ECO:0000313" key="10">
    <source>
        <dbReference type="Proteomes" id="UP000281406"/>
    </source>
</evidence>
<dbReference type="PROSITE" id="PS50089">
    <property type="entry name" value="ZF_RING_2"/>
    <property type="match status" value="1"/>
</dbReference>
<evidence type="ECO:0000256" key="2">
    <source>
        <dbReference type="ARBA" id="ARBA00022771"/>
    </source>
</evidence>
<dbReference type="InterPro" id="IPR013083">
    <property type="entry name" value="Znf_RING/FYVE/PHD"/>
</dbReference>
<dbReference type="Pfam" id="PF00643">
    <property type="entry name" value="zf-B_box"/>
    <property type="match status" value="1"/>
</dbReference>
<evidence type="ECO:0000256" key="5">
    <source>
        <dbReference type="SAM" id="Coils"/>
    </source>
</evidence>
<dbReference type="PANTHER" id="PTHR28549:SF1">
    <property type="entry name" value="GLYCOPROTEIN INTEGRAL MEMBRANE PROTEIN 1"/>
    <property type="match status" value="1"/>
</dbReference>
<evidence type="ECO:0000256" key="1">
    <source>
        <dbReference type="ARBA" id="ARBA00022723"/>
    </source>
</evidence>
<keyword evidence="3" id="KW-0862">Zinc</keyword>
<comment type="caution">
    <text evidence="9">The sequence shown here is derived from an EMBL/GenBank/DDBJ whole genome shotgun (WGS) entry which is preliminary data.</text>
</comment>
<dbReference type="EMBL" id="RJVU01019258">
    <property type="protein sequence ID" value="ROL51002.1"/>
    <property type="molecule type" value="Genomic_DNA"/>
</dbReference>
<protein>
    <submittedName>
        <fullName evidence="9">Glycoprotein integral membrane protein 1</fullName>
    </submittedName>
</protein>
<dbReference type="InterPro" id="IPR001841">
    <property type="entry name" value="Znf_RING"/>
</dbReference>
<dbReference type="Gene3D" id="3.30.40.10">
    <property type="entry name" value="Zinc/RING finger domain, C3HC4 (zinc finger)"/>
    <property type="match status" value="1"/>
</dbReference>
<dbReference type="InterPro" id="IPR058030">
    <property type="entry name" value="TRIM8/14/16/25/29/45/65_CC"/>
</dbReference>
<feature type="domain" description="RING-type" evidence="7">
    <location>
        <begin position="16"/>
        <end position="55"/>
    </location>
</feature>
<evidence type="ECO:0000256" key="4">
    <source>
        <dbReference type="PROSITE-ProRule" id="PRU00024"/>
    </source>
</evidence>
<keyword evidence="10" id="KW-1185">Reference proteome</keyword>
<dbReference type="Gene3D" id="4.10.830.40">
    <property type="match status" value="1"/>
</dbReference>
<feature type="coiled-coil region" evidence="5">
    <location>
        <begin position="266"/>
        <end position="293"/>
    </location>
</feature>
<dbReference type="GO" id="GO:0008270">
    <property type="term" value="F:zinc ion binding"/>
    <property type="evidence" value="ECO:0007669"/>
    <property type="project" value="UniProtKB-KW"/>
</dbReference>
<feature type="domain" description="B box-type" evidence="8">
    <location>
        <begin position="146"/>
        <end position="186"/>
    </location>
</feature>
<dbReference type="SUPFAM" id="SSF57845">
    <property type="entry name" value="B-box zinc-binding domain"/>
    <property type="match status" value="1"/>
</dbReference>
<feature type="coiled-coil region" evidence="5">
    <location>
        <begin position="404"/>
        <end position="438"/>
    </location>
</feature>
<feature type="coiled-coil region" evidence="5">
    <location>
        <begin position="181"/>
        <end position="235"/>
    </location>
</feature>
<evidence type="ECO:0000256" key="6">
    <source>
        <dbReference type="SAM" id="Phobius"/>
    </source>
</evidence>
<dbReference type="InterPro" id="IPR042319">
    <property type="entry name" value="GINM1"/>
</dbReference>
<dbReference type="AlphaFoldDB" id="A0A3N0YYA5"/>
<accession>A0A3N0YYA5</accession>
<name>A0A3N0YYA5_ANAGA</name>
<keyword evidence="6" id="KW-0472">Membrane</keyword>
<keyword evidence="1" id="KW-0479">Metal-binding</keyword>
<dbReference type="CDD" id="cd19769">
    <property type="entry name" value="Bbox2_TRIM16-like"/>
    <property type="match status" value="1"/>
</dbReference>
<proteinExistence type="predicted"/>
<dbReference type="SMART" id="SM00184">
    <property type="entry name" value="RING"/>
    <property type="match status" value="1"/>
</dbReference>
<keyword evidence="6" id="KW-0812">Transmembrane</keyword>
<dbReference type="CDD" id="cd19802">
    <property type="entry name" value="Bbox1_TRIM8-like"/>
    <property type="match status" value="1"/>
</dbReference>
<feature type="transmembrane region" description="Helical" evidence="6">
    <location>
        <begin position="759"/>
        <end position="781"/>
    </location>
</feature>
<dbReference type="Gene3D" id="3.30.160.60">
    <property type="entry name" value="Classic Zinc Finger"/>
    <property type="match status" value="1"/>
</dbReference>
<keyword evidence="6" id="KW-1133">Transmembrane helix</keyword>
<dbReference type="SUPFAM" id="SSF57850">
    <property type="entry name" value="RING/U-box"/>
    <property type="match status" value="1"/>
</dbReference>
<evidence type="ECO:0000313" key="9">
    <source>
        <dbReference type="EMBL" id="ROL51002.1"/>
    </source>
</evidence>